<dbReference type="EMBL" id="JAVDTF010000002">
    <property type="protein sequence ID" value="MDR6784066.1"/>
    <property type="molecule type" value="Genomic_DNA"/>
</dbReference>
<dbReference type="Proteomes" id="UP001246858">
    <property type="component" value="Unassembled WGS sequence"/>
</dbReference>
<accession>A0ACC6KYC2</accession>
<gene>
    <name evidence="1" type="ORF">J2X78_002631</name>
</gene>
<proteinExistence type="predicted"/>
<name>A0ACC6KYC2_9SPHI</name>
<protein>
    <submittedName>
        <fullName evidence="1">Uncharacterized protein</fullName>
    </submittedName>
</protein>
<evidence type="ECO:0000313" key="2">
    <source>
        <dbReference type="Proteomes" id="UP001246858"/>
    </source>
</evidence>
<keyword evidence="2" id="KW-1185">Reference proteome</keyword>
<evidence type="ECO:0000313" key="1">
    <source>
        <dbReference type="EMBL" id="MDR6784066.1"/>
    </source>
</evidence>
<sequence length="155" mass="17616">MKNKIIYLLVLAIAPAIMMVSSCKKESVPYNNPFFHINVDNKSSIEVLSNRKDTVDYKVYLSAQLQFEPIDLQYEVKVGDGLQDGRDFTLITTGNKLTFPQGIFERPIRIAWKESVLDPAKDNTITIRLISNSKNYTIGLPGPDQLQRQLIITKK</sequence>
<comment type="caution">
    <text evidence="1">The sequence shown here is derived from an EMBL/GenBank/DDBJ whole genome shotgun (WGS) entry which is preliminary data.</text>
</comment>
<organism evidence="1 2">
    <name type="scientific">Pedobacter africanus</name>
    <dbReference type="NCBI Taxonomy" id="151894"/>
    <lineage>
        <taxon>Bacteria</taxon>
        <taxon>Pseudomonadati</taxon>
        <taxon>Bacteroidota</taxon>
        <taxon>Sphingobacteriia</taxon>
        <taxon>Sphingobacteriales</taxon>
        <taxon>Sphingobacteriaceae</taxon>
        <taxon>Pedobacter</taxon>
    </lineage>
</organism>
<reference evidence="1" key="1">
    <citation type="submission" date="2023-07" db="EMBL/GenBank/DDBJ databases">
        <title>Sorghum-associated microbial communities from plants grown in Nebraska, USA.</title>
        <authorList>
            <person name="Schachtman D."/>
        </authorList>
    </citation>
    <scope>NUCLEOTIDE SEQUENCE</scope>
    <source>
        <strain evidence="1">2697</strain>
    </source>
</reference>